<name>A0A7J7CUR9_TRIWF</name>
<sequence>MLVSQVLPSVMDLRRLLAGHLRLRHHFQFLGQRAPHGPSTRDSSPVRHTLPPPSYHRTSGNDGRRSPSRRSQSFDNTYKEYLDRDRGRDRLGS</sequence>
<gene>
    <name evidence="2" type="ORF">HS088_TW13G00738</name>
</gene>
<feature type="region of interest" description="Disordered" evidence="1">
    <location>
        <begin position="29"/>
        <end position="93"/>
    </location>
</feature>
<keyword evidence="3" id="KW-1185">Reference proteome</keyword>
<evidence type="ECO:0000313" key="2">
    <source>
        <dbReference type="EMBL" id="KAF5737847.1"/>
    </source>
</evidence>
<reference evidence="2 3" key="1">
    <citation type="journal article" date="2020" name="Nat. Commun.">
        <title>Genome of Tripterygium wilfordii and identification of cytochrome P450 involved in triptolide biosynthesis.</title>
        <authorList>
            <person name="Tu L."/>
            <person name="Su P."/>
            <person name="Zhang Z."/>
            <person name="Gao L."/>
            <person name="Wang J."/>
            <person name="Hu T."/>
            <person name="Zhou J."/>
            <person name="Zhang Y."/>
            <person name="Zhao Y."/>
            <person name="Liu Y."/>
            <person name="Song Y."/>
            <person name="Tong Y."/>
            <person name="Lu Y."/>
            <person name="Yang J."/>
            <person name="Xu C."/>
            <person name="Jia M."/>
            <person name="Peters R.J."/>
            <person name="Huang L."/>
            <person name="Gao W."/>
        </authorList>
    </citation>
    <scope>NUCLEOTIDE SEQUENCE [LARGE SCALE GENOMIC DNA]</scope>
    <source>
        <strain evidence="3">cv. XIE 37</strain>
        <tissue evidence="2">Leaf</tissue>
    </source>
</reference>
<dbReference type="AlphaFoldDB" id="A0A7J7CUR9"/>
<dbReference type="Proteomes" id="UP000593562">
    <property type="component" value="Unassembled WGS sequence"/>
</dbReference>
<evidence type="ECO:0000256" key="1">
    <source>
        <dbReference type="SAM" id="MobiDB-lite"/>
    </source>
</evidence>
<dbReference type="InParanoid" id="A0A7J7CUR9"/>
<feature type="compositionally biased region" description="Basic and acidic residues" evidence="1">
    <location>
        <begin position="77"/>
        <end position="93"/>
    </location>
</feature>
<dbReference type="EMBL" id="JAAARO010000013">
    <property type="protein sequence ID" value="KAF5737847.1"/>
    <property type="molecule type" value="Genomic_DNA"/>
</dbReference>
<accession>A0A7J7CUR9</accession>
<comment type="caution">
    <text evidence="2">The sequence shown here is derived from an EMBL/GenBank/DDBJ whole genome shotgun (WGS) entry which is preliminary data.</text>
</comment>
<evidence type="ECO:0000313" key="3">
    <source>
        <dbReference type="Proteomes" id="UP000593562"/>
    </source>
</evidence>
<organism evidence="2 3">
    <name type="scientific">Tripterygium wilfordii</name>
    <name type="common">Thunder God vine</name>
    <dbReference type="NCBI Taxonomy" id="458696"/>
    <lineage>
        <taxon>Eukaryota</taxon>
        <taxon>Viridiplantae</taxon>
        <taxon>Streptophyta</taxon>
        <taxon>Embryophyta</taxon>
        <taxon>Tracheophyta</taxon>
        <taxon>Spermatophyta</taxon>
        <taxon>Magnoliopsida</taxon>
        <taxon>eudicotyledons</taxon>
        <taxon>Gunneridae</taxon>
        <taxon>Pentapetalae</taxon>
        <taxon>rosids</taxon>
        <taxon>fabids</taxon>
        <taxon>Celastrales</taxon>
        <taxon>Celastraceae</taxon>
        <taxon>Tripterygium</taxon>
    </lineage>
</organism>
<protein>
    <submittedName>
        <fullName evidence="2">Uncharacterized protein</fullName>
    </submittedName>
</protein>
<proteinExistence type="predicted"/>